<comment type="caution">
    <text evidence="1">The sequence shown here is derived from an EMBL/GenBank/DDBJ whole genome shotgun (WGS) entry which is preliminary data.</text>
</comment>
<dbReference type="Proteomes" id="UP001174347">
    <property type="component" value="Unassembled WGS sequence"/>
</dbReference>
<reference evidence="1" key="1">
    <citation type="submission" date="2023-07" db="EMBL/GenBank/DDBJ databases">
        <title>Insights into the diversity of cutaneous corynebacteria.</title>
        <authorList>
            <person name="Bruggemann H."/>
            <person name="Poehlein A."/>
        </authorList>
    </citation>
    <scope>NUCLEOTIDE SEQUENCE</scope>
    <source>
        <strain evidence="1">P7_F1</strain>
    </source>
</reference>
<protein>
    <submittedName>
        <fullName evidence="1">Uncharacterized protein</fullName>
    </submittedName>
</protein>
<dbReference type="EMBL" id="JAUKFM010000006">
    <property type="protein sequence ID" value="MDN8620572.1"/>
    <property type="molecule type" value="Genomic_DNA"/>
</dbReference>
<keyword evidence="2" id="KW-1185">Reference proteome</keyword>
<sequence length="839" mass="93923">MLHANATQEMALARLRQLGWFDSPFEDLFTLDTGDSQLYELVDNSFGYGDKALSLADCHVIEGQVWAPSERMESNHDEALDFLNPRDAFSLWVFMLRAGIPKQPFSCAPIVRHEWFAVPLSLCPSGYENSLIDNLADLIVAGEIEWLRIADPLVMLALLSRGFDPAKILNGGEVAPLAEMYRESTLELWAAEYFRRHGVATSPVSRIRRVGHADCRVLPEISDSLFFFRESELMASSLNHARRAFQEMSTPESRTFLRETFPETRSAELTKTIHTHCAASKSNEVKESAEFLIDVLGIQDEEVDKWSAELTPALFRKNPHLAKLCLIHYVETIEEGKLAELVLQGMLFNSRALKVATCRALAKRSLSTQTQKECLSAVDIAGEADDHPQLHAEIEKLRSAWEIDQSTDANYGESGPLTWIAAPQLWKIASYSPAGTSAERLTQLAAKIVRRDLDDGLLFDKLYAETLELASHNIKEARLALVGASEPIAHYGLEGTYQFSRGEDIGVRRTPQGMVFQRAGKVSRLLSTPDRVDGTVSYSLLEARIDEFKKAGIALDLYDLKAAVRRLRDDTPELLRKLLHNATPVVPANASANDAEYFVPLAEELGEERIEKLCKWTEACSLERDKQIVTHWPEHAFINMEDPNEVHDLRPGTFDFEPEARESKWWVPQWPSERLWLLASQAKPLGPARAMELLTEPVFAHPDNLENCWNALDAAWRRGLLIPGTPRARSSRWALSGIRIGAQATFLESLAEEGKLSLVWPLLLNYAKFVAEKAEETNRLPSGSLEILRALHKLAPNVPAEELNISDFTGVRAIADRPGAARTVTLARTLLQDVEPVAK</sequence>
<evidence type="ECO:0000313" key="1">
    <source>
        <dbReference type="EMBL" id="MDN8620572.1"/>
    </source>
</evidence>
<organism evidence="1 2">
    <name type="scientific">Corynebacterium kefirresidentii</name>
    <dbReference type="NCBI Taxonomy" id="1979527"/>
    <lineage>
        <taxon>Bacteria</taxon>
        <taxon>Bacillati</taxon>
        <taxon>Actinomycetota</taxon>
        <taxon>Actinomycetes</taxon>
        <taxon>Mycobacteriales</taxon>
        <taxon>Corynebacteriaceae</taxon>
        <taxon>Corynebacterium</taxon>
    </lineage>
</organism>
<evidence type="ECO:0000313" key="2">
    <source>
        <dbReference type="Proteomes" id="UP001174347"/>
    </source>
</evidence>
<name>A0ABT8Q6S7_9CORY</name>
<gene>
    <name evidence="1" type="ORF">Q0N36_08250</name>
</gene>
<accession>A0ABT8Q6S7</accession>
<proteinExistence type="predicted"/>
<dbReference type="RefSeq" id="WP_301732798.1">
    <property type="nucleotide sequence ID" value="NZ_JAUKFL010000025.1"/>
</dbReference>